<dbReference type="SUPFAM" id="SSF52047">
    <property type="entry name" value="RNI-like"/>
    <property type="match status" value="1"/>
</dbReference>
<dbReference type="EMBL" id="NKXS01002464">
    <property type="protein sequence ID" value="PIN13495.1"/>
    <property type="molecule type" value="Genomic_DNA"/>
</dbReference>
<dbReference type="InterPro" id="IPR032675">
    <property type="entry name" value="LRR_dom_sf"/>
</dbReference>
<comment type="caution">
    <text evidence="2">The sequence shown here is derived from an EMBL/GenBank/DDBJ whole genome shotgun (WGS) entry which is preliminary data.</text>
</comment>
<reference evidence="3" key="1">
    <citation type="journal article" date="2018" name="Gigascience">
        <title>Genome assembly of the Pink Ipe (Handroanthus impetiginosus, Bignoniaceae), a highly valued, ecologically keystone Neotropical timber forest tree.</title>
        <authorList>
            <person name="Silva-Junior O.B."/>
            <person name="Grattapaglia D."/>
            <person name="Novaes E."/>
            <person name="Collevatti R.G."/>
        </authorList>
    </citation>
    <scope>NUCLEOTIDE SEQUENCE [LARGE SCALE GENOMIC DNA]</scope>
    <source>
        <strain evidence="3">cv. UFG-1</strain>
    </source>
</reference>
<dbReference type="STRING" id="429701.A0A2G9H7K1"/>
<dbReference type="Pfam" id="PF00646">
    <property type="entry name" value="F-box"/>
    <property type="match status" value="1"/>
</dbReference>
<dbReference type="InterPro" id="IPR001810">
    <property type="entry name" value="F-box_dom"/>
</dbReference>
<dbReference type="Proteomes" id="UP000231279">
    <property type="component" value="Unassembled WGS sequence"/>
</dbReference>
<accession>A0A2G9H7K1</accession>
<protein>
    <recommendedName>
        <fullName evidence="1">F-box domain-containing protein</fullName>
    </recommendedName>
</protein>
<organism evidence="2 3">
    <name type="scientific">Handroanthus impetiginosus</name>
    <dbReference type="NCBI Taxonomy" id="429701"/>
    <lineage>
        <taxon>Eukaryota</taxon>
        <taxon>Viridiplantae</taxon>
        <taxon>Streptophyta</taxon>
        <taxon>Embryophyta</taxon>
        <taxon>Tracheophyta</taxon>
        <taxon>Spermatophyta</taxon>
        <taxon>Magnoliopsida</taxon>
        <taxon>eudicotyledons</taxon>
        <taxon>Gunneridae</taxon>
        <taxon>Pentapetalae</taxon>
        <taxon>asterids</taxon>
        <taxon>lamiids</taxon>
        <taxon>Lamiales</taxon>
        <taxon>Bignoniaceae</taxon>
        <taxon>Crescentiina</taxon>
        <taxon>Tabebuia alliance</taxon>
        <taxon>Handroanthus</taxon>
    </lineage>
</organism>
<dbReference type="GO" id="GO:0005737">
    <property type="term" value="C:cytoplasm"/>
    <property type="evidence" value="ECO:0007669"/>
    <property type="project" value="TreeGrafter"/>
</dbReference>
<sequence>MAEDKEEQTSLEQRASPHVAIFFVLPYLPLFELLSMTRVCKSLRDAINNDILPWLKIFVDRPLSSRLSDDILAEVASRAKGRLQVLALNHCVKITDDGLLRVIEQNPNITKLHAPGCTSLSPEGVIRAVKLLTKNHHTLESLKISGIYGTQKEDLEFLHNLINHNQTQQEKNKIFYHEYKKFSALTHTEIENPIDIDICPKCDDITMVFDCPKVLCKEKQQLEVVKCRGCSWCITRCIECGICLKDTEELEEACCSDTLCSDCWLKLPKCSFCNKPYCNQHADQQHKLSGSIGFLCASCHSKYG</sequence>
<dbReference type="PANTHER" id="PTHR13382:SF16">
    <property type="entry name" value="F-BOX PROTEIN SKIP28"/>
    <property type="match status" value="1"/>
</dbReference>
<gene>
    <name evidence="2" type="ORF">CDL12_13880</name>
</gene>
<dbReference type="InterPro" id="IPR050648">
    <property type="entry name" value="F-box_LRR-repeat"/>
</dbReference>
<dbReference type="Gene3D" id="3.80.10.10">
    <property type="entry name" value="Ribonuclease Inhibitor"/>
    <property type="match status" value="1"/>
</dbReference>
<evidence type="ECO:0000259" key="1">
    <source>
        <dbReference type="Pfam" id="PF00646"/>
    </source>
</evidence>
<evidence type="ECO:0000313" key="2">
    <source>
        <dbReference type="EMBL" id="PIN13495.1"/>
    </source>
</evidence>
<proteinExistence type="predicted"/>
<name>A0A2G9H7K1_9LAMI</name>
<dbReference type="SUPFAM" id="SSF81383">
    <property type="entry name" value="F-box domain"/>
    <property type="match status" value="1"/>
</dbReference>
<evidence type="ECO:0000313" key="3">
    <source>
        <dbReference type="Proteomes" id="UP000231279"/>
    </source>
</evidence>
<dbReference type="InterPro" id="IPR036047">
    <property type="entry name" value="F-box-like_dom_sf"/>
</dbReference>
<feature type="domain" description="F-box" evidence="1">
    <location>
        <begin position="19"/>
        <end position="52"/>
    </location>
</feature>
<dbReference type="AlphaFoldDB" id="A0A2G9H7K1"/>
<dbReference type="PANTHER" id="PTHR13382">
    <property type="entry name" value="MITOCHONDRIAL ATP SYNTHASE COUPLING FACTOR B"/>
    <property type="match status" value="1"/>
</dbReference>
<dbReference type="OrthoDB" id="10044893at2759"/>
<keyword evidence="3" id="KW-1185">Reference proteome</keyword>